<evidence type="ECO:0000313" key="3">
    <source>
        <dbReference type="EMBL" id="MSS58995.1"/>
    </source>
</evidence>
<accession>A0A7X2NT62</accession>
<organism evidence="3 4">
    <name type="scientific">Stecheria intestinalis</name>
    <dbReference type="NCBI Taxonomy" id="2606630"/>
    <lineage>
        <taxon>Bacteria</taxon>
        <taxon>Bacillati</taxon>
        <taxon>Bacillota</taxon>
        <taxon>Erysipelotrichia</taxon>
        <taxon>Erysipelotrichales</taxon>
        <taxon>Erysipelotrichaceae</taxon>
        <taxon>Stecheria</taxon>
    </lineage>
</organism>
<feature type="domain" description="Dihydroprymidine dehydrogenase" evidence="2">
    <location>
        <begin position="3"/>
        <end position="90"/>
    </location>
</feature>
<sequence>MKNQEAMRCLLCPKPRCSDACPVHTPVPECMRYYREDKLEEAGRVLFQNNPMTAVTSQVCDWKKFCYGHCVLNARNVPVRWYEIEQEISEAYLLNHHEKKPEQNGKNAAVIGAGPAGMTAAILLAQKGYAIDLYDDNDRPGGVLRYGIPPFRLDRKYSDAYERILKELGVVFHPNVKIGSEMTVSSLAENHDAVLVASGAVKPRALIIPGEDLPHVMHAIGWLKDPKPEDLGEHIIVIGGGNVAMDACRTAKRFGKDTWVYYRKTFANMPANPLEVEEAKNEGVQFSVFEAPVEVRDHSVIFRKCENVTDENGKVVTKILPDTDHEVPCDTLLVAAGETIDLSVFGDTLPELNEWHYLKTDDDGKTSLDKVWTAGDLRLGAKTVVEAAATAKKSAMAIDSALMGKKE</sequence>
<dbReference type="Pfam" id="PF14691">
    <property type="entry name" value="Fer4_20"/>
    <property type="match status" value="1"/>
</dbReference>
<dbReference type="PRINTS" id="PR00368">
    <property type="entry name" value="FADPNR"/>
</dbReference>
<dbReference type="PANTHER" id="PTHR42783">
    <property type="entry name" value="GLUTAMATE SYNTHASE [NADPH] SMALL CHAIN"/>
    <property type="match status" value="1"/>
</dbReference>
<dbReference type="SUPFAM" id="SSF46548">
    <property type="entry name" value="alpha-helical ferredoxin"/>
    <property type="match status" value="1"/>
</dbReference>
<dbReference type="InterPro" id="IPR009051">
    <property type="entry name" value="Helical_ferredxn"/>
</dbReference>
<protein>
    <submittedName>
        <fullName evidence="3">NAD(P)-binding protein</fullName>
    </submittedName>
</protein>
<dbReference type="RefSeq" id="WP_154505048.1">
    <property type="nucleotide sequence ID" value="NZ_VUMN01000021.1"/>
</dbReference>
<dbReference type="AlphaFoldDB" id="A0A7X2NT62"/>
<dbReference type="InterPro" id="IPR036188">
    <property type="entry name" value="FAD/NAD-bd_sf"/>
</dbReference>
<dbReference type="PRINTS" id="PR00469">
    <property type="entry name" value="PNDRDTASEII"/>
</dbReference>
<gene>
    <name evidence="3" type="ORF">FYJ51_08760</name>
</gene>
<dbReference type="InterPro" id="IPR028261">
    <property type="entry name" value="DPD_II"/>
</dbReference>
<dbReference type="PANTHER" id="PTHR42783:SF3">
    <property type="entry name" value="GLUTAMATE SYNTHASE [NADPH] SMALL CHAIN-RELATED"/>
    <property type="match status" value="1"/>
</dbReference>
<dbReference type="Gene3D" id="1.10.1060.10">
    <property type="entry name" value="Alpha-helical ferredoxin"/>
    <property type="match status" value="1"/>
</dbReference>
<keyword evidence="4" id="KW-1185">Reference proteome</keyword>
<evidence type="ECO:0000313" key="4">
    <source>
        <dbReference type="Proteomes" id="UP000461880"/>
    </source>
</evidence>
<proteinExistence type="predicted"/>
<dbReference type="InterPro" id="IPR023753">
    <property type="entry name" value="FAD/NAD-binding_dom"/>
</dbReference>
<dbReference type="GO" id="GO:0051536">
    <property type="term" value="F:iron-sulfur cluster binding"/>
    <property type="evidence" value="ECO:0007669"/>
    <property type="project" value="InterPro"/>
</dbReference>
<name>A0A7X2NT62_9FIRM</name>
<dbReference type="SUPFAM" id="SSF51971">
    <property type="entry name" value="Nucleotide-binding domain"/>
    <property type="match status" value="2"/>
</dbReference>
<dbReference type="Gene3D" id="3.50.50.60">
    <property type="entry name" value="FAD/NAD(P)-binding domain"/>
    <property type="match status" value="2"/>
</dbReference>
<feature type="domain" description="FAD/NAD(P)-binding" evidence="1">
    <location>
        <begin position="108"/>
        <end position="391"/>
    </location>
</feature>
<dbReference type="Proteomes" id="UP000461880">
    <property type="component" value="Unassembled WGS sequence"/>
</dbReference>
<dbReference type="GO" id="GO:0016491">
    <property type="term" value="F:oxidoreductase activity"/>
    <property type="evidence" value="ECO:0007669"/>
    <property type="project" value="InterPro"/>
</dbReference>
<evidence type="ECO:0000259" key="2">
    <source>
        <dbReference type="Pfam" id="PF14691"/>
    </source>
</evidence>
<dbReference type="Pfam" id="PF07992">
    <property type="entry name" value="Pyr_redox_2"/>
    <property type="match status" value="1"/>
</dbReference>
<dbReference type="EMBL" id="VUMN01000021">
    <property type="protein sequence ID" value="MSS58995.1"/>
    <property type="molecule type" value="Genomic_DNA"/>
</dbReference>
<comment type="caution">
    <text evidence="3">The sequence shown here is derived from an EMBL/GenBank/DDBJ whole genome shotgun (WGS) entry which is preliminary data.</text>
</comment>
<evidence type="ECO:0000259" key="1">
    <source>
        <dbReference type="Pfam" id="PF07992"/>
    </source>
</evidence>
<reference evidence="3 4" key="1">
    <citation type="submission" date="2019-08" db="EMBL/GenBank/DDBJ databases">
        <title>In-depth cultivation of the pig gut microbiome towards novel bacterial diversity and tailored functional studies.</title>
        <authorList>
            <person name="Wylensek D."/>
            <person name="Hitch T.C.A."/>
            <person name="Clavel T."/>
        </authorList>
    </citation>
    <scope>NUCLEOTIDE SEQUENCE [LARGE SCALE GENOMIC DNA]</scope>
    <source>
        <strain evidence="3 4">Oil+RF-744-GAM-WT-6</strain>
    </source>
</reference>